<keyword evidence="3 5" id="KW-1133">Transmembrane helix</keyword>
<evidence type="ECO:0000313" key="8">
    <source>
        <dbReference type="Proteomes" id="UP000789342"/>
    </source>
</evidence>
<dbReference type="OrthoDB" id="433512at2759"/>
<dbReference type="EMBL" id="CAJVPV010051768">
    <property type="protein sequence ID" value="CAG8779788.1"/>
    <property type="molecule type" value="Genomic_DNA"/>
</dbReference>
<dbReference type="Gene3D" id="1.20.1250.20">
    <property type="entry name" value="MFS general substrate transporter like domains"/>
    <property type="match status" value="1"/>
</dbReference>
<evidence type="ECO:0000256" key="3">
    <source>
        <dbReference type="ARBA" id="ARBA00022989"/>
    </source>
</evidence>
<gene>
    <name evidence="7" type="ORF">AMORRO_LOCUS17222</name>
</gene>
<feature type="transmembrane region" description="Helical" evidence="5">
    <location>
        <begin position="87"/>
        <end position="113"/>
    </location>
</feature>
<feature type="non-terminal residue" evidence="7">
    <location>
        <position position="1"/>
    </location>
</feature>
<feature type="non-terminal residue" evidence="7">
    <location>
        <position position="229"/>
    </location>
</feature>
<dbReference type="SUPFAM" id="SSF103473">
    <property type="entry name" value="MFS general substrate transporter"/>
    <property type="match status" value="1"/>
</dbReference>
<dbReference type="GO" id="GO:0022857">
    <property type="term" value="F:transmembrane transporter activity"/>
    <property type="evidence" value="ECO:0007669"/>
    <property type="project" value="InterPro"/>
</dbReference>
<dbReference type="Proteomes" id="UP000789342">
    <property type="component" value="Unassembled WGS sequence"/>
</dbReference>
<evidence type="ECO:0000313" key="7">
    <source>
        <dbReference type="EMBL" id="CAG8779788.1"/>
    </source>
</evidence>
<feature type="transmembrane region" description="Helical" evidence="5">
    <location>
        <begin position="149"/>
        <end position="173"/>
    </location>
</feature>
<keyword evidence="2 5" id="KW-0812">Transmembrane</keyword>
<feature type="transmembrane region" description="Helical" evidence="5">
    <location>
        <begin position="125"/>
        <end position="143"/>
    </location>
</feature>
<comment type="caution">
    <text evidence="7">The sequence shown here is derived from an EMBL/GenBank/DDBJ whole genome shotgun (WGS) entry which is preliminary data.</text>
</comment>
<organism evidence="7 8">
    <name type="scientific">Acaulospora morrowiae</name>
    <dbReference type="NCBI Taxonomy" id="94023"/>
    <lineage>
        <taxon>Eukaryota</taxon>
        <taxon>Fungi</taxon>
        <taxon>Fungi incertae sedis</taxon>
        <taxon>Mucoromycota</taxon>
        <taxon>Glomeromycotina</taxon>
        <taxon>Glomeromycetes</taxon>
        <taxon>Diversisporales</taxon>
        <taxon>Acaulosporaceae</taxon>
        <taxon>Acaulospora</taxon>
    </lineage>
</organism>
<dbReference type="AlphaFoldDB" id="A0A9N9JHP1"/>
<dbReference type="PANTHER" id="PTHR24064">
    <property type="entry name" value="SOLUTE CARRIER FAMILY 22 MEMBER"/>
    <property type="match status" value="1"/>
</dbReference>
<feature type="transmembrane region" description="Helical" evidence="5">
    <location>
        <begin position="47"/>
        <end position="67"/>
    </location>
</feature>
<comment type="subcellular location">
    <subcellularLocation>
        <location evidence="1">Membrane</location>
        <topology evidence="1">Multi-pass membrane protein</topology>
    </subcellularLocation>
</comment>
<evidence type="ECO:0000256" key="4">
    <source>
        <dbReference type="ARBA" id="ARBA00023136"/>
    </source>
</evidence>
<evidence type="ECO:0000259" key="6">
    <source>
        <dbReference type="PROSITE" id="PS50850"/>
    </source>
</evidence>
<dbReference type="Pfam" id="PF00083">
    <property type="entry name" value="Sugar_tr"/>
    <property type="match status" value="1"/>
</dbReference>
<evidence type="ECO:0000256" key="1">
    <source>
        <dbReference type="ARBA" id="ARBA00004141"/>
    </source>
</evidence>
<dbReference type="PROSITE" id="PS50850">
    <property type="entry name" value="MFS"/>
    <property type="match status" value="1"/>
</dbReference>
<keyword evidence="4 5" id="KW-0472">Membrane</keyword>
<evidence type="ECO:0000256" key="2">
    <source>
        <dbReference type="ARBA" id="ARBA00022692"/>
    </source>
</evidence>
<protein>
    <submittedName>
        <fullName evidence="7">8538_t:CDS:1</fullName>
    </submittedName>
</protein>
<keyword evidence="8" id="KW-1185">Reference proteome</keyword>
<dbReference type="InterPro" id="IPR005828">
    <property type="entry name" value="MFS_sugar_transport-like"/>
</dbReference>
<evidence type="ECO:0000256" key="5">
    <source>
        <dbReference type="SAM" id="Phobius"/>
    </source>
</evidence>
<feature type="domain" description="Major facilitator superfamily (MFS) profile" evidence="6">
    <location>
        <begin position="1"/>
        <end position="229"/>
    </location>
</feature>
<name>A0A9N9JHP1_9GLOM</name>
<reference evidence="7" key="1">
    <citation type="submission" date="2021-06" db="EMBL/GenBank/DDBJ databases">
        <authorList>
            <person name="Kallberg Y."/>
            <person name="Tangrot J."/>
            <person name="Rosling A."/>
        </authorList>
    </citation>
    <scope>NUCLEOTIDE SEQUENCE</scope>
    <source>
        <strain evidence="7">CL551</strain>
    </source>
</reference>
<dbReference type="InterPro" id="IPR036259">
    <property type="entry name" value="MFS_trans_sf"/>
</dbReference>
<sequence length="229" mass="25048">VQDINSVLQTGSYKDRDAEAIVVKVEAPKASWSDFWAYFGKWENGKVLLGTSVTWFALDVAFYGLGLNNTIILQTIGYGSGTPYQTLWNVSVGNIIIALLGTVPGYWFTVFFIDSWGRIPIQIMGFVLLTILYLILGLAFTPIKNTSSALFIFIFALTQFFTNFGPNATTFVIPGEVFPTRYRSTGHGISAASGKLGAIVAQVGFSQLRDLNGKNNGIGILLDIFAVFM</sequence>
<dbReference type="InterPro" id="IPR020846">
    <property type="entry name" value="MFS_dom"/>
</dbReference>
<accession>A0A9N9JHP1</accession>
<proteinExistence type="predicted"/>
<dbReference type="GO" id="GO:0016020">
    <property type="term" value="C:membrane"/>
    <property type="evidence" value="ECO:0007669"/>
    <property type="project" value="UniProtKB-SubCell"/>
</dbReference>